<dbReference type="AlphaFoldDB" id="A0A5E4W913"/>
<dbReference type="EMBL" id="CABPSB010000010">
    <property type="protein sequence ID" value="VVE20036.1"/>
    <property type="molecule type" value="Genomic_DNA"/>
</dbReference>
<reference evidence="2 3" key="1">
    <citation type="submission" date="2019-08" db="EMBL/GenBank/DDBJ databases">
        <authorList>
            <person name="Peeters C."/>
        </authorList>
    </citation>
    <scope>NUCLEOTIDE SEQUENCE [LARGE SCALE GENOMIC DNA]</scope>
    <source>
        <strain evidence="2 3">LMG 31108</strain>
    </source>
</reference>
<feature type="region of interest" description="Disordered" evidence="1">
    <location>
        <begin position="188"/>
        <end position="214"/>
    </location>
</feature>
<feature type="compositionally biased region" description="Low complexity" evidence="1">
    <location>
        <begin position="199"/>
        <end position="212"/>
    </location>
</feature>
<protein>
    <submittedName>
        <fullName evidence="2">Uncharacterized protein</fullName>
    </submittedName>
</protein>
<sequence length="227" mass="25488">MHPVDERRLPPIQLHHFARVDTPCDQLIAHPQRRNEATRFPSKRGDGVPIQMVVVIVREDDAGDGRQRVDADGRRMKACRAEPLQRRGAFREDRVGDPELAAQFHEHARVAQPEQAAIRRGFQLRRGHGAHRDRAVRHRATRLVEQYRPEELESCQEAHGRPWRRIAKAPVAMLGRGCVSLLPTLGTPGGESGHGNSWSKGTVRTSTSTKTTPMSVDSNIEKVYSSV</sequence>
<organism evidence="2 3">
    <name type="scientific">Pandoraea anhela</name>
    <dbReference type="NCBI Taxonomy" id="2508295"/>
    <lineage>
        <taxon>Bacteria</taxon>
        <taxon>Pseudomonadati</taxon>
        <taxon>Pseudomonadota</taxon>
        <taxon>Betaproteobacteria</taxon>
        <taxon>Burkholderiales</taxon>
        <taxon>Burkholderiaceae</taxon>
        <taxon>Pandoraea</taxon>
    </lineage>
</organism>
<proteinExistence type="predicted"/>
<evidence type="ECO:0000256" key="1">
    <source>
        <dbReference type="SAM" id="MobiDB-lite"/>
    </source>
</evidence>
<name>A0A5E4W913_9BURK</name>
<evidence type="ECO:0000313" key="3">
    <source>
        <dbReference type="Proteomes" id="UP000406256"/>
    </source>
</evidence>
<accession>A0A5E4W913</accession>
<gene>
    <name evidence="2" type="ORF">PAN31108_03077</name>
</gene>
<dbReference type="Proteomes" id="UP000406256">
    <property type="component" value="Unassembled WGS sequence"/>
</dbReference>
<keyword evidence="3" id="KW-1185">Reference proteome</keyword>
<evidence type="ECO:0000313" key="2">
    <source>
        <dbReference type="EMBL" id="VVE20036.1"/>
    </source>
</evidence>